<organism evidence="11 12">
    <name type="scientific">Pseudarcicella hirudinis</name>
    <dbReference type="NCBI Taxonomy" id="1079859"/>
    <lineage>
        <taxon>Bacteria</taxon>
        <taxon>Pseudomonadati</taxon>
        <taxon>Bacteroidota</taxon>
        <taxon>Cytophagia</taxon>
        <taxon>Cytophagales</taxon>
        <taxon>Flectobacillaceae</taxon>
        <taxon>Pseudarcicella</taxon>
    </lineage>
</organism>
<dbReference type="SUPFAM" id="SSF56784">
    <property type="entry name" value="HAD-like"/>
    <property type="match status" value="1"/>
</dbReference>
<evidence type="ECO:0000256" key="6">
    <source>
        <dbReference type="ARBA" id="ARBA00022801"/>
    </source>
</evidence>
<dbReference type="InterPro" id="IPR023214">
    <property type="entry name" value="HAD_sf"/>
</dbReference>
<dbReference type="PANTHER" id="PTHR43344:SF2">
    <property type="entry name" value="PHOSPHOSERINE PHOSPHATASE"/>
    <property type="match status" value="1"/>
</dbReference>
<reference evidence="11 12" key="1">
    <citation type="submission" date="2016-10" db="EMBL/GenBank/DDBJ databases">
        <authorList>
            <person name="de Groot N.N."/>
        </authorList>
    </citation>
    <scope>NUCLEOTIDE SEQUENCE [LARGE SCALE GENOMIC DNA]</scope>
    <source>
        <strain evidence="12">E92,LMG 26720,CCM 7988</strain>
    </source>
</reference>
<evidence type="ECO:0000313" key="11">
    <source>
        <dbReference type="EMBL" id="SFP11373.1"/>
    </source>
</evidence>
<evidence type="ECO:0000256" key="2">
    <source>
        <dbReference type="ARBA" id="ARBA00005135"/>
    </source>
</evidence>
<keyword evidence="8" id="KW-0718">Serine biosynthesis</keyword>
<accession>A0A1I5MPE2</accession>
<dbReference type="InterPro" id="IPR036412">
    <property type="entry name" value="HAD-like_sf"/>
</dbReference>
<protein>
    <recommendedName>
        <fullName evidence="3">phosphoserine phosphatase</fullName>
        <ecNumber evidence="3">3.1.3.3</ecNumber>
    </recommendedName>
</protein>
<dbReference type="GO" id="GO:0005737">
    <property type="term" value="C:cytoplasm"/>
    <property type="evidence" value="ECO:0007669"/>
    <property type="project" value="TreeGrafter"/>
</dbReference>
<comment type="catalytic activity">
    <reaction evidence="10">
        <text>O-phospho-D-serine + H2O = D-serine + phosphate</text>
        <dbReference type="Rhea" id="RHEA:24873"/>
        <dbReference type="ChEBI" id="CHEBI:15377"/>
        <dbReference type="ChEBI" id="CHEBI:35247"/>
        <dbReference type="ChEBI" id="CHEBI:43474"/>
        <dbReference type="ChEBI" id="CHEBI:58680"/>
        <dbReference type="EC" id="3.1.3.3"/>
    </reaction>
</comment>
<dbReference type="PANTHER" id="PTHR43344">
    <property type="entry name" value="PHOSPHOSERINE PHOSPHATASE"/>
    <property type="match status" value="1"/>
</dbReference>
<dbReference type="AlphaFoldDB" id="A0A1I5MPE2"/>
<dbReference type="InterPro" id="IPR050582">
    <property type="entry name" value="HAD-like_SerB"/>
</dbReference>
<keyword evidence="6" id="KW-0378">Hydrolase</keyword>
<dbReference type="RefSeq" id="WP_092011239.1">
    <property type="nucleotide sequence ID" value="NZ_FOXH01000001.1"/>
</dbReference>
<dbReference type="GO" id="GO:0036424">
    <property type="term" value="F:L-phosphoserine phosphatase activity"/>
    <property type="evidence" value="ECO:0007669"/>
    <property type="project" value="TreeGrafter"/>
</dbReference>
<evidence type="ECO:0000256" key="3">
    <source>
        <dbReference type="ARBA" id="ARBA00012640"/>
    </source>
</evidence>
<dbReference type="GO" id="GO:0000287">
    <property type="term" value="F:magnesium ion binding"/>
    <property type="evidence" value="ECO:0007669"/>
    <property type="project" value="TreeGrafter"/>
</dbReference>
<comment type="catalytic activity">
    <reaction evidence="9">
        <text>O-phospho-L-serine + H2O = L-serine + phosphate</text>
        <dbReference type="Rhea" id="RHEA:21208"/>
        <dbReference type="ChEBI" id="CHEBI:15377"/>
        <dbReference type="ChEBI" id="CHEBI:33384"/>
        <dbReference type="ChEBI" id="CHEBI:43474"/>
        <dbReference type="ChEBI" id="CHEBI:57524"/>
        <dbReference type="EC" id="3.1.3.3"/>
    </reaction>
</comment>
<dbReference type="NCBIfam" id="TIGR01488">
    <property type="entry name" value="HAD-SF-IB"/>
    <property type="match status" value="1"/>
</dbReference>
<keyword evidence="4" id="KW-0028">Amino-acid biosynthesis</keyword>
<dbReference type="OrthoDB" id="9797819at2"/>
<evidence type="ECO:0000256" key="10">
    <source>
        <dbReference type="ARBA" id="ARBA00048523"/>
    </source>
</evidence>
<dbReference type="STRING" id="1079859.SAMN04515674_101390"/>
<dbReference type="Gene3D" id="3.40.50.1000">
    <property type="entry name" value="HAD superfamily/HAD-like"/>
    <property type="match status" value="1"/>
</dbReference>
<evidence type="ECO:0000256" key="7">
    <source>
        <dbReference type="ARBA" id="ARBA00022842"/>
    </source>
</evidence>
<keyword evidence="7" id="KW-0460">Magnesium</keyword>
<sequence>MNYTLQTNDRKMIVFDMDNTILLGSFIRTAAKAFDFQPQLASIVLENTNPIVRTKKIAELMRNISIQEIQAVANSIEIVDDFKEIVGKLRKKGYLIGIISDSYTCVTNLIKDKFRLDFSIANELEFREDRATGEVLIPSWFFKKDHSICSHEYCKSNVVSYLLEKFEVSKDNLITVGDGDNDICMVSKAKFGVAFCTVSPALKSGANLILSEKAFSPILHYA</sequence>
<evidence type="ECO:0000313" key="12">
    <source>
        <dbReference type="Proteomes" id="UP000199306"/>
    </source>
</evidence>
<keyword evidence="5" id="KW-0479">Metal-binding</keyword>
<dbReference type="EC" id="3.1.3.3" evidence="3"/>
<gene>
    <name evidence="11" type="ORF">SAMN04515674_101390</name>
</gene>
<dbReference type="GO" id="GO:0006564">
    <property type="term" value="P:L-serine biosynthetic process"/>
    <property type="evidence" value="ECO:0007669"/>
    <property type="project" value="UniProtKB-KW"/>
</dbReference>
<dbReference type="EMBL" id="FOXH01000001">
    <property type="protein sequence ID" value="SFP11373.1"/>
    <property type="molecule type" value="Genomic_DNA"/>
</dbReference>
<keyword evidence="12" id="KW-1185">Reference proteome</keyword>
<dbReference type="Proteomes" id="UP000199306">
    <property type="component" value="Unassembled WGS sequence"/>
</dbReference>
<proteinExistence type="predicted"/>
<evidence type="ECO:0000256" key="5">
    <source>
        <dbReference type="ARBA" id="ARBA00022723"/>
    </source>
</evidence>
<evidence type="ECO:0000256" key="4">
    <source>
        <dbReference type="ARBA" id="ARBA00022605"/>
    </source>
</evidence>
<dbReference type="Pfam" id="PF08282">
    <property type="entry name" value="Hydrolase_3"/>
    <property type="match status" value="1"/>
</dbReference>
<evidence type="ECO:0000256" key="9">
    <source>
        <dbReference type="ARBA" id="ARBA00048138"/>
    </source>
</evidence>
<evidence type="ECO:0000256" key="1">
    <source>
        <dbReference type="ARBA" id="ARBA00001946"/>
    </source>
</evidence>
<name>A0A1I5MPE2_9BACT</name>
<comment type="pathway">
    <text evidence="2">Amino-acid biosynthesis; L-serine biosynthesis; L-serine from 3-phospho-D-glycerate: step 3/3.</text>
</comment>
<comment type="cofactor">
    <cofactor evidence="1">
        <name>Mg(2+)</name>
        <dbReference type="ChEBI" id="CHEBI:18420"/>
    </cofactor>
</comment>
<evidence type="ECO:0000256" key="8">
    <source>
        <dbReference type="ARBA" id="ARBA00023299"/>
    </source>
</evidence>